<name>A0ABT0PHI9_9GAMM</name>
<feature type="transmembrane region" description="Helical" evidence="1">
    <location>
        <begin position="232"/>
        <end position="253"/>
    </location>
</feature>
<protein>
    <recommendedName>
        <fullName evidence="4">APC family permease</fullName>
    </recommendedName>
</protein>
<feature type="transmembrane region" description="Helical" evidence="1">
    <location>
        <begin position="44"/>
        <end position="67"/>
    </location>
</feature>
<keyword evidence="3" id="KW-1185">Reference proteome</keyword>
<dbReference type="EMBL" id="JAMFLX010000017">
    <property type="protein sequence ID" value="MCL6270834.1"/>
    <property type="molecule type" value="Genomic_DNA"/>
</dbReference>
<reference evidence="2 3" key="1">
    <citation type="submission" date="2022-05" db="EMBL/GenBank/DDBJ databases">
        <authorList>
            <person name="Park J.-S."/>
        </authorList>
    </citation>
    <scope>NUCLEOTIDE SEQUENCE [LARGE SCALE GENOMIC DNA]</scope>
    <source>
        <strain evidence="2 3">2012CJ34-2</strain>
    </source>
</reference>
<proteinExistence type="predicted"/>
<dbReference type="Proteomes" id="UP001203338">
    <property type="component" value="Unassembled WGS sequence"/>
</dbReference>
<evidence type="ECO:0000256" key="1">
    <source>
        <dbReference type="SAM" id="Phobius"/>
    </source>
</evidence>
<dbReference type="PANTHER" id="PTHR37814:SF1">
    <property type="entry name" value="MEMBRANE PROTEIN"/>
    <property type="match status" value="1"/>
</dbReference>
<dbReference type="InterPro" id="IPR038728">
    <property type="entry name" value="YkvI-like"/>
</dbReference>
<organism evidence="2 3">
    <name type="scientific">Parendozoicomonas callyspongiae</name>
    <dbReference type="NCBI Taxonomy" id="2942213"/>
    <lineage>
        <taxon>Bacteria</taxon>
        <taxon>Pseudomonadati</taxon>
        <taxon>Pseudomonadota</taxon>
        <taxon>Gammaproteobacteria</taxon>
        <taxon>Oceanospirillales</taxon>
        <taxon>Endozoicomonadaceae</taxon>
        <taxon>Parendozoicomonas</taxon>
    </lineage>
</organism>
<evidence type="ECO:0000313" key="2">
    <source>
        <dbReference type="EMBL" id="MCL6270834.1"/>
    </source>
</evidence>
<keyword evidence="1" id="KW-1133">Transmembrane helix</keyword>
<feature type="transmembrane region" description="Helical" evidence="1">
    <location>
        <begin position="88"/>
        <end position="107"/>
    </location>
</feature>
<feature type="transmembrane region" description="Helical" evidence="1">
    <location>
        <begin position="311"/>
        <end position="333"/>
    </location>
</feature>
<keyword evidence="1" id="KW-0472">Membrane</keyword>
<gene>
    <name evidence="2" type="ORF">M3P05_12960</name>
</gene>
<sequence>MGSEKMGFGMQITLTGALCAYLIGAGFATGQETLQYYSCWGTVWAPVVVGFITFIMTYLAYVAYAYAGRTRELEDVSGVFRFYAGPELGKAFAACAWAFNASAYVFMVSGFGNTLSQQWGAPLAYGNLAAVIISVSTAMLGLNKMIDVIGKVGPLIIILTLIIAVISAFRFYPLVSAGNTAINNAEVNLSRAGSNVILSGLSYGGDCLLLVSAMVGRMGFRLRQYGFKYTRIILCVAAVALPFVNIVMAFNHIGNIHESSSAAIPNLTLANHIVGSISGVFAIFILLAIYTTLCPIIWTCTHMLAKDEKSLSYKIICVGAGAVVYFVTLLFPYQALLNYIMTYCGYSGAIVAAIVIFRFYVIKAKDQYRR</sequence>
<feature type="transmembrane region" description="Helical" evidence="1">
    <location>
        <begin position="339"/>
        <end position="361"/>
    </location>
</feature>
<accession>A0ABT0PHI9</accession>
<feature type="transmembrane region" description="Helical" evidence="1">
    <location>
        <begin position="192"/>
        <end position="211"/>
    </location>
</feature>
<keyword evidence="1" id="KW-0812">Transmembrane</keyword>
<dbReference type="RefSeq" id="WP_249700130.1">
    <property type="nucleotide sequence ID" value="NZ_JAMFLX010000017.1"/>
</dbReference>
<comment type="caution">
    <text evidence="2">The sequence shown here is derived from an EMBL/GenBank/DDBJ whole genome shotgun (WGS) entry which is preliminary data.</text>
</comment>
<dbReference type="PANTHER" id="PTHR37814">
    <property type="entry name" value="CONSERVED MEMBRANE PROTEIN"/>
    <property type="match status" value="1"/>
</dbReference>
<feature type="transmembrane region" description="Helical" evidence="1">
    <location>
        <begin position="273"/>
        <end position="299"/>
    </location>
</feature>
<feature type="transmembrane region" description="Helical" evidence="1">
    <location>
        <begin position="119"/>
        <end position="140"/>
    </location>
</feature>
<evidence type="ECO:0008006" key="4">
    <source>
        <dbReference type="Google" id="ProtNLM"/>
    </source>
</evidence>
<evidence type="ECO:0000313" key="3">
    <source>
        <dbReference type="Proteomes" id="UP001203338"/>
    </source>
</evidence>
<feature type="transmembrane region" description="Helical" evidence="1">
    <location>
        <begin position="152"/>
        <end position="172"/>
    </location>
</feature>